<evidence type="ECO:0000256" key="1">
    <source>
        <dbReference type="SAM" id="MobiDB-lite"/>
    </source>
</evidence>
<name>A0A835IMM2_9MAGN</name>
<dbReference type="OrthoDB" id="1697430at2759"/>
<dbReference type="PANTHER" id="PTHR46951:SF2">
    <property type="entry name" value="BED-TYPE DOMAIN-CONTAINING PROTEIN"/>
    <property type="match status" value="1"/>
</dbReference>
<organism evidence="2 3">
    <name type="scientific">Coptis chinensis</name>
    <dbReference type="NCBI Taxonomy" id="261450"/>
    <lineage>
        <taxon>Eukaryota</taxon>
        <taxon>Viridiplantae</taxon>
        <taxon>Streptophyta</taxon>
        <taxon>Embryophyta</taxon>
        <taxon>Tracheophyta</taxon>
        <taxon>Spermatophyta</taxon>
        <taxon>Magnoliopsida</taxon>
        <taxon>Ranunculales</taxon>
        <taxon>Ranunculaceae</taxon>
        <taxon>Coptidoideae</taxon>
        <taxon>Coptis</taxon>
    </lineage>
</organism>
<dbReference type="AlphaFoldDB" id="A0A835IMM2"/>
<sequence length="134" mass="14751">MVRGKDPFWQYGEDLKGHFTCKFCKYKKSGGISRLKALLSCLPGMDVVGCTFVPEDVQAEAILLVKEKERPNKKLKTRSSSLNGGVQHEECGNGNDEPEIPNEAIGNANDATSNATPPTRDDIIFEELFGSSMR</sequence>
<dbReference type="Proteomes" id="UP000631114">
    <property type="component" value="Unassembled WGS sequence"/>
</dbReference>
<reference evidence="2 3" key="1">
    <citation type="submission" date="2020-10" db="EMBL/GenBank/DDBJ databases">
        <title>The Coptis chinensis genome and diversification of protoberbering-type alkaloids.</title>
        <authorList>
            <person name="Wang B."/>
            <person name="Shu S."/>
            <person name="Song C."/>
            <person name="Liu Y."/>
        </authorList>
    </citation>
    <scope>NUCLEOTIDE SEQUENCE [LARGE SCALE GENOMIC DNA]</scope>
    <source>
        <strain evidence="2">HL-2020</strain>
        <tissue evidence="2">Leaf</tissue>
    </source>
</reference>
<evidence type="ECO:0000313" key="2">
    <source>
        <dbReference type="EMBL" id="KAF9618373.1"/>
    </source>
</evidence>
<protein>
    <recommendedName>
        <fullName evidence="4">BED-type domain-containing protein</fullName>
    </recommendedName>
</protein>
<gene>
    <name evidence="2" type="ORF">IFM89_001008</name>
</gene>
<proteinExistence type="predicted"/>
<dbReference type="EMBL" id="JADFTS010000002">
    <property type="protein sequence ID" value="KAF9618373.1"/>
    <property type="molecule type" value="Genomic_DNA"/>
</dbReference>
<dbReference type="PANTHER" id="PTHR46951">
    <property type="entry name" value="BED-TYPE DOMAIN-CONTAINING PROTEIN"/>
    <property type="match status" value="1"/>
</dbReference>
<evidence type="ECO:0008006" key="4">
    <source>
        <dbReference type="Google" id="ProtNLM"/>
    </source>
</evidence>
<accession>A0A835IMM2</accession>
<keyword evidence="3" id="KW-1185">Reference proteome</keyword>
<feature type="region of interest" description="Disordered" evidence="1">
    <location>
        <begin position="74"/>
        <end position="122"/>
    </location>
</feature>
<evidence type="ECO:0000313" key="3">
    <source>
        <dbReference type="Proteomes" id="UP000631114"/>
    </source>
</evidence>
<comment type="caution">
    <text evidence="2">The sequence shown here is derived from an EMBL/GenBank/DDBJ whole genome shotgun (WGS) entry which is preliminary data.</text>
</comment>